<proteinExistence type="inferred from homology"/>
<dbReference type="OrthoDB" id="438440at2759"/>
<dbReference type="InterPro" id="IPR002921">
    <property type="entry name" value="Fungal_lipase-type"/>
</dbReference>
<dbReference type="PANTHER" id="PTHR45856">
    <property type="entry name" value="ALPHA/BETA-HYDROLASES SUPERFAMILY PROTEIN"/>
    <property type="match status" value="1"/>
</dbReference>
<dbReference type="SUPFAM" id="SSF53474">
    <property type="entry name" value="alpha/beta-Hydrolases"/>
    <property type="match status" value="1"/>
</dbReference>
<accession>A0A8H5CHP6</accession>
<reference evidence="6 7" key="1">
    <citation type="journal article" date="2020" name="ISME J.">
        <title>Uncovering the hidden diversity of litter-decomposition mechanisms in mushroom-forming fungi.</title>
        <authorList>
            <person name="Floudas D."/>
            <person name="Bentzer J."/>
            <person name="Ahren D."/>
            <person name="Johansson T."/>
            <person name="Persson P."/>
            <person name="Tunlid A."/>
        </authorList>
    </citation>
    <scope>NUCLEOTIDE SEQUENCE [LARGE SCALE GENOMIC DNA]</scope>
    <source>
        <strain evidence="6 7">CBS 175.51</strain>
    </source>
</reference>
<gene>
    <name evidence="6" type="ORF">D9611_001233</name>
</gene>
<comment type="caution">
    <text evidence="6">The sequence shown here is derived from an EMBL/GenBank/DDBJ whole genome shotgun (WGS) entry which is preliminary data.</text>
</comment>
<dbReference type="CDD" id="cd00519">
    <property type="entry name" value="Lipase_3"/>
    <property type="match status" value="1"/>
</dbReference>
<dbReference type="EMBL" id="JAACJK010000001">
    <property type="protein sequence ID" value="KAF5342017.1"/>
    <property type="molecule type" value="Genomic_DNA"/>
</dbReference>
<evidence type="ECO:0000313" key="7">
    <source>
        <dbReference type="Proteomes" id="UP000541558"/>
    </source>
</evidence>
<dbReference type="PANTHER" id="PTHR45856:SF11">
    <property type="entry name" value="FUNGAL LIPASE-LIKE DOMAIN-CONTAINING PROTEIN"/>
    <property type="match status" value="1"/>
</dbReference>
<evidence type="ECO:0000256" key="1">
    <source>
        <dbReference type="ARBA" id="ARBA00023157"/>
    </source>
</evidence>
<comment type="similarity">
    <text evidence="2">Belongs to the AB hydrolase superfamily. Lipase family. Class 3 subfamily.</text>
</comment>
<dbReference type="Pfam" id="PF01764">
    <property type="entry name" value="Lipase_3"/>
    <property type="match status" value="1"/>
</dbReference>
<evidence type="ECO:0000256" key="2">
    <source>
        <dbReference type="ARBA" id="ARBA00043996"/>
    </source>
</evidence>
<evidence type="ECO:0000256" key="3">
    <source>
        <dbReference type="ARBA" id="ARBA00047591"/>
    </source>
</evidence>
<organism evidence="6 7">
    <name type="scientific">Ephemerocybe angulata</name>
    <dbReference type="NCBI Taxonomy" id="980116"/>
    <lineage>
        <taxon>Eukaryota</taxon>
        <taxon>Fungi</taxon>
        <taxon>Dikarya</taxon>
        <taxon>Basidiomycota</taxon>
        <taxon>Agaricomycotina</taxon>
        <taxon>Agaricomycetes</taxon>
        <taxon>Agaricomycetidae</taxon>
        <taxon>Agaricales</taxon>
        <taxon>Agaricineae</taxon>
        <taxon>Psathyrellaceae</taxon>
        <taxon>Ephemerocybe</taxon>
    </lineage>
</organism>
<feature type="domain" description="Fungal lipase-type" evidence="5">
    <location>
        <begin position="87"/>
        <end position="224"/>
    </location>
</feature>
<comment type="catalytic activity">
    <reaction evidence="4">
        <text>a monoacylglycerol + H2O = glycerol + a fatty acid + H(+)</text>
        <dbReference type="Rhea" id="RHEA:15245"/>
        <dbReference type="ChEBI" id="CHEBI:15377"/>
        <dbReference type="ChEBI" id="CHEBI:15378"/>
        <dbReference type="ChEBI" id="CHEBI:17408"/>
        <dbReference type="ChEBI" id="CHEBI:17754"/>
        <dbReference type="ChEBI" id="CHEBI:28868"/>
    </reaction>
</comment>
<dbReference type="AlphaFoldDB" id="A0A8H5CHP6"/>
<evidence type="ECO:0000313" key="6">
    <source>
        <dbReference type="EMBL" id="KAF5342017.1"/>
    </source>
</evidence>
<dbReference type="InterPro" id="IPR051218">
    <property type="entry name" value="Sec_MonoDiacylglyc_Lipase"/>
</dbReference>
<dbReference type="InterPro" id="IPR029058">
    <property type="entry name" value="AB_hydrolase_fold"/>
</dbReference>
<sequence length="287" mass="30694">MEAETGTSSPTFAEREHAALAIKVPDGVPEVAPEKYEELVHYFKYASSCYILLCPRPCGNTLVTTFSNAMTDIQGFVARDKHRKEVIVAVRGSASLVDVILDAQALLVPLVSPGIKATSGARVHAGFLAAWDSVAVQVLAAVHLEKKLHPDFSIVTTGHSLGGSIALLAALSLKGSFPLTEVRTYSYGSPRTGNREFSKFVNDSFGPSAHRVVHGNDGVPTMIPSALGYHHHGVEYWQHSTPASHSTTVQCDPSGEDPKCSISVPSRGVNVAHTNYFGILVSTPFCL</sequence>
<keyword evidence="7" id="KW-1185">Reference proteome</keyword>
<dbReference type="Gene3D" id="3.40.50.1820">
    <property type="entry name" value="alpha/beta hydrolase"/>
    <property type="match status" value="1"/>
</dbReference>
<evidence type="ECO:0000259" key="5">
    <source>
        <dbReference type="Pfam" id="PF01764"/>
    </source>
</evidence>
<name>A0A8H5CHP6_9AGAR</name>
<protein>
    <recommendedName>
        <fullName evidence="5">Fungal lipase-type domain-containing protein</fullName>
    </recommendedName>
</protein>
<keyword evidence="1" id="KW-1015">Disulfide bond</keyword>
<comment type="catalytic activity">
    <reaction evidence="3">
        <text>a diacylglycerol + H2O = a monoacylglycerol + a fatty acid + H(+)</text>
        <dbReference type="Rhea" id="RHEA:32731"/>
        <dbReference type="ChEBI" id="CHEBI:15377"/>
        <dbReference type="ChEBI" id="CHEBI:15378"/>
        <dbReference type="ChEBI" id="CHEBI:17408"/>
        <dbReference type="ChEBI" id="CHEBI:18035"/>
        <dbReference type="ChEBI" id="CHEBI:28868"/>
    </reaction>
</comment>
<dbReference type="GO" id="GO:0006629">
    <property type="term" value="P:lipid metabolic process"/>
    <property type="evidence" value="ECO:0007669"/>
    <property type="project" value="InterPro"/>
</dbReference>
<dbReference type="Proteomes" id="UP000541558">
    <property type="component" value="Unassembled WGS sequence"/>
</dbReference>
<evidence type="ECO:0000256" key="4">
    <source>
        <dbReference type="ARBA" id="ARBA00048461"/>
    </source>
</evidence>